<dbReference type="GO" id="GO:0003677">
    <property type="term" value="F:DNA binding"/>
    <property type="evidence" value="ECO:0007669"/>
    <property type="project" value="InterPro"/>
</dbReference>
<dbReference type="Pfam" id="PF13443">
    <property type="entry name" value="HTH_26"/>
    <property type="match status" value="1"/>
</dbReference>
<feature type="compositionally biased region" description="Basic and acidic residues" evidence="1">
    <location>
        <begin position="18"/>
        <end position="41"/>
    </location>
</feature>
<evidence type="ECO:0000313" key="4">
    <source>
        <dbReference type="Proteomes" id="UP000199412"/>
    </source>
</evidence>
<evidence type="ECO:0000259" key="2">
    <source>
        <dbReference type="Pfam" id="PF13443"/>
    </source>
</evidence>
<dbReference type="EMBL" id="FNAP01000003">
    <property type="protein sequence ID" value="SDE08320.1"/>
    <property type="molecule type" value="Genomic_DNA"/>
</dbReference>
<dbReference type="InterPro" id="IPR001387">
    <property type="entry name" value="Cro/C1-type_HTH"/>
</dbReference>
<feature type="region of interest" description="Disordered" evidence="1">
    <location>
        <begin position="1"/>
        <end position="48"/>
    </location>
</feature>
<organism evidence="3 4">
    <name type="scientific">Rhodospira trueperi</name>
    <dbReference type="NCBI Taxonomy" id="69960"/>
    <lineage>
        <taxon>Bacteria</taxon>
        <taxon>Pseudomonadati</taxon>
        <taxon>Pseudomonadota</taxon>
        <taxon>Alphaproteobacteria</taxon>
        <taxon>Rhodospirillales</taxon>
        <taxon>Rhodospirillaceae</taxon>
        <taxon>Rhodospira</taxon>
    </lineage>
</organism>
<proteinExistence type="predicted"/>
<keyword evidence="4" id="KW-1185">Reference proteome</keyword>
<name>A0A1G7A0L4_9PROT</name>
<sequence length="118" mass="12997">MTGGVTRRLAPPPAPRDPITRVSHDRQTLGDIDLTMKRPPDPDPWDLPGERAIKRVLASKLVEAMEEQGLSRDAMARRMEISQNDLDHLLDPNADTVSLSVLGRAARALGRSISLQLI</sequence>
<dbReference type="Gene3D" id="1.10.260.40">
    <property type="entry name" value="lambda repressor-like DNA-binding domains"/>
    <property type="match status" value="1"/>
</dbReference>
<evidence type="ECO:0000313" key="3">
    <source>
        <dbReference type="EMBL" id="SDE08320.1"/>
    </source>
</evidence>
<reference evidence="3 4" key="1">
    <citation type="submission" date="2016-10" db="EMBL/GenBank/DDBJ databases">
        <authorList>
            <person name="de Groot N.N."/>
        </authorList>
    </citation>
    <scope>NUCLEOTIDE SEQUENCE [LARGE SCALE GENOMIC DNA]</scope>
    <source>
        <strain evidence="3 4">ATCC 700224</strain>
    </source>
</reference>
<dbReference type="AlphaFoldDB" id="A0A1G7A0L4"/>
<protein>
    <submittedName>
        <fullName evidence="3">Helix-turn-helix domain-containing protein</fullName>
    </submittedName>
</protein>
<dbReference type="InterPro" id="IPR010982">
    <property type="entry name" value="Lambda_DNA-bd_dom_sf"/>
</dbReference>
<evidence type="ECO:0000256" key="1">
    <source>
        <dbReference type="SAM" id="MobiDB-lite"/>
    </source>
</evidence>
<gene>
    <name evidence="3" type="ORF">SAMN05421720_103121</name>
</gene>
<dbReference type="SUPFAM" id="SSF47413">
    <property type="entry name" value="lambda repressor-like DNA-binding domains"/>
    <property type="match status" value="1"/>
</dbReference>
<dbReference type="STRING" id="69960.SAMN05421720_103121"/>
<dbReference type="Proteomes" id="UP000199412">
    <property type="component" value="Unassembled WGS sequence"/>
</dbReference>
<feature type="domain" description="HTH cro/C1-type" evidence="2">
    <location>
        <begin position="60"/>
        <end position="110"/>
    </location>
</feature>
<accession>A0A1G7A0L4</accession>